<dbReference type="VEuPathDB" id="FungiDB:PLEOSDRAFT_1089558"/>
<organism evidence="1 2">
    <name type="scientific">Pleurotus ostreatus (strain PC15)</name>
    <name type="common">Oyster mushroom</name>
    <dbReference type="NCBI Taxonomy" id="1137138"/>
    <lineage>
        <taxon>Eukaryota</taxon>
        <taxon>Fungi</taxon>
        <taxon>Dikarya</taxon>
        <taxon>Basidiomycota</taxon>
        <taxon>Agaricomycotina</taxon>
        <taxon>Agaricomycetes</taxon>
        <taxon>Agaricomycetidae</taxon>
        <taxon>Agaricales</taxon>
        <taxon>Pleurotineae</taxon>
        <taxon>Pleurotaceae</taxon>
        <taxon>Pleurotus</taxon>
    </lineage>
</organism>
<name>A0A067NWI6_PLEO1</name>
<protein>
    <submittedName>
        <fullName evidence="1">Uncharacterized protein</fullName>
    </submittedName>
</protein>
<evidence type="ECO:0000313" key="2">
    <source>
        <dbReference type="Proteomes" id="UP000027073"/>
    </source>
</evidence>
<dbReference type="HOGENOM" id="CLU_2905149_0_0_1"/>
<dbReference type="AlphaFoldDB" id="A0A067NWI6"/>
<dbReference type="EMBL" id="KL198008">
    <property type="protein sequence ID" value="KDQ27991.1"/>
    <property type="molecule type" value="Genomic_DNA"/>
</dbReference>
<dbReference type="InParanoid" id="A0A067NWI6"/>
<sequence length="62" mass="7138">MSWQAFAVNVARGRNCIPSTQSQDEAGTRWHRRKDRFQVRISRGDGNYSGETPGNARWCLVR</sequence>
<gene>
    <name evidence="1" type="ORF">PLEOSDRAFT_1089558</name>
</gene>
<dbReference type="Proteomes" id="UP000027073">
    <property type="component" value="Unassembled WGS sequence"/>
</dbReference>
<evidence type="ECO:0000313" key="1">
    <source>
        <dbReference type="EMBL" id="KDQ27991.1"/>
    </source>
</evidence>
<accession>A0A067NWI6</accession>
<reference evidence="2" key="1">
    <citation type="journal article" date="2014" name="Proc. Natl. Acad. Sci. U.S.A.">
        <title>Extensive sampling of basidiomycete genomes demonstrates inadequacy of the white-rot/brown-rot paradigm for wood decay fungi.</title>
        <authorList>
            <person name="Riley R."/>
            <person name="Salamov A.A."/>
            <person name="Brown D.W."/>
            <person name="Nagy L.G."/>
            <person name="Floudas D."/>
            <person name="Held B.W."/>
            <person name="Levasseur A."/>
            <person name="Lombard V."/>
            <person name="Morin E."/>
            <person name="Otillar R."/>
            <person name="Lindquist E.A."/>
            <person name="Sun H."/>
            <person name="LaButti K.M."/>
            <person name="Schmutz J."/>
            <person name="Jabbour D."/>
            <person name="Luo H."/>
            <person name="Baker S.E."/>
            <person name="Pisabarro A.G."/>
            <person name="Walton J.D."/>
            <person name="Blanchette R.A."/>
            <person name="Henrissat B."/>
            <person name="Martin F."/>
            <person name="Cullen D."/>
            <person name="Hibbett D.S."/>
            <person name="Grigoriev I.V."/>
        </authorList>
    </citation>
    <scope>NUCLEOTIDE SEQUENCE [LARGE SCALE GENOMIC DNA]</scope>
    <source>
        <strain evidence="2">PC15</strain>
    </source>
</reference>
<proteinExistence type="predicted"/>